<evidence type="ECO:0000256" key="12">
    <source>
        <dbReference type="ARBA" id="ARBA00048679"/>
    </source>
</evidence>
<comment type="catalytic activity">
    <reaction evidence="11">
        <text>L-threonyl-[protein] + ATP = O-phospho-L-threonyl-[protein] + ADP + H(+)</text>
        <dbReference type="Rhea" id="RHEA:46608"/>
        <dbReference type="Rhea" id="RHEA-COMP:11060"/>
        <dbReference type="Rhea" id="RHEA-COMP:11605"/>
        <dbReference type="ChEBI" id="CHEBI:15378"/>
        <dbReference type="ChEBI" id="CHEBI:30013"/>
        <dbReference type="ChEBI" id="CHEBI:30616"/>
        <dbReference type="ChEBI" id="CHEBI:61977"/>
        <dbReference type="ChEBI" id="CHEBI:456216"/>
        <dbReference type="EC" id="2.7.11.1"/>
    </reaction>
</comment>
<dbReference type="PROSITE" id="PS50011">
    <property type="entry name" value="PROTEIN_KINASE_DOM"/>
    <property type="match status" value="1"/>
</dbReference>
<name>A0A2N9F1A4_FAGSY</name>
<keyword evidence="4" id="KW-0597">Phosphoprotein</keyword>
<feature type="transmembrane region" description="Helical" evidence="14">
    <location>
        <begin position="162"/>
        <end position="184"/>
    </location>
</feature>
<dbReference type="EMBL" id="OIVN01000462">
    <property type="protein sequence ID" value="SPC80651.1"/>
    <property type="molecule type" value="Genomic_DNA"/>
</dbReference>
<evidence type="ECO:0000256" key="5">
    <source>
        <dbReference type="ARBA" id="ARBA00022679"/>
    </source>
</evidence>
<dbReference type="Gene3D" id="1.10.510.10">
    <property type="entry name" value="Transferase(Phosphotransferase) domain 1"/>
    <property type="match status" value="1"/>
</dbReference>
<accession>A0A2N9F1A4</accession>
<evidence type="ECO:0000256" key="10">
    <source>
        <dbReference type="ARBA" id="ARBA00023180"/>
    </source>
</evidence>
<evidence type="ECO:0000256" key="1">
    <source>
        <dbReference type="ARBA" id="ARBA00004479"/>
    </source>
</evidence>
<evidence type="ECO:0000256" key="4">
    <source>
        <dbReference type="ARBA" id="ARBA00022553"/>
    </source>
</evidence>
<dbReference type="Gene3D" id="3.30.200.20">
    <property type="entry name" value="Phosphorylase Kinase, domain 1"/>
    <property type="match status" value="1"/>
</dbReference>
<dbReference type="AlphaFoldDB" id="A0A2N9F1A4"/>
<dbReference type="PANTHER" id="PTHR48006">
    <property type="entry name" value="LEUCINE-RICH REPEAT-CONTAINING PROTEIN DDB_G0281931-RELATED"/>
    <property type="match status" value="1"/>
</dbReference>
<keyword evidence="14" id="KW-0472">Membrane</keyword>
<evidence type="ECO:0000256" key="8">
    <source>
        <dbReference type="ARBA" id="ARBA00022840"/>
    </source>
</evidence>
<organism evidence="16">
    <name type="scientific">Fagus sylvatica</name>
    <name type="common">Beechnut</name>
    <dbReference type="NCBI Taxonomy" id="28930"/>
    <lineage>
        <taxon>Eukaryota</taxon>
        <taxon>Viridiplantae</taxon>
        <taxon>Streptophyta</taxon>
        <taxon>Embryophyta</taxon>
        <taxon>Tracheophyta</taxon>
        <taxon>Spermatophyta</taxon>
        <taxon>Magnoliopsida</taxon>
        <taxon>eudicotyledons</taxon>
        <taxon>Gunneridae</taxon>
        <taxon>Pentapetalae</taxon>
        <taxon>rosids</taxon>
        <taxon>fabids</taxon>
        <taxon>Fagales</taxon>
        <taxon>Fagaceae</taxon>
        <taxon>Fagus</taxon>
    </lineage>
</organism>
<dbReference type="GO" id="GO:0016020">
    <property type="term" value="C:membrane"/>
    <property type="evidence" value="ECO:0007669"/>
    <property type="project" value="UniProtKB-SubCell"/>
</dbReference>
<keyword evidence="3" id="KW-0418">Kinase</keyword>
<keyword evidence="10" id="KW-0325">Glycoprotein</keyword>
<comment type="catalytic activity">
    <reaction evidence="12">
        <text>L-seryl-[protein] + ATP = O-phospho-L-seryl-[protein] + ADP + H(+)</text>
        <dbReference type="Rhea" id="RHEA:17989"/>
        <dbReference type="Rhea" id="RHEA-COMP:9863"/>
        <dbReference type="Rhea" id="RHEA-COMP:11604"/>
        <dbReference type="ChEBI" id="CHEBI:15378"/>
        <dbReference type="ChEBI" id="CHEBI:29999"/>
        <dbReference type="ChEBI" id="CHEBI:30616"/>
        <dbReference type="ChEBI" id="CHEBI:83421"/>
        <dbReference type="ChEBI" id="CHEBI:456216"/>
        <dbReference type="EC" id="2.7.11.1"/>
    </reaction>
</comment>
<feature type="domain" description="Protein kinase" evidence="15">
    <location>
        <begin position="71"/>
        <end position="421"/>
    </location>
</feature>
<gene>
    <name evidence="16" type="ORF">FSB_LOCUS8533</name>
</gene>
<keyword evidence="3" id="KW-0723">Serine/threonine-protein kinase</keyword>
<evidence type="ECO:0000256" key="9">
    <source>
        <dbReference type="ARBA" id="ARBA00023170"/>
    </source>
</evidence>
<dbReference type="InterPro" id="IPR011009">
    <property type="entry name" value="Kinase-like_dom_sf"/>
</dbReference>
<keyword evidence="14" id="KW-0812">Transmembrane</keyword>
<evidence type="ECO:0000313" key="16">
    <source>
        <dbReference type="EMBL" id="SPC80651.1"/>
    </source>
</evidence>
<protein>
    <recommendedName>
        <fullName evidence="2">non-specific serine/threonine protein kinase</fullName>
        <ecNumber evidence="2">2.7.11.1</ecNumber>
    </recommendedName>
</protein>
<dbReference type="InterPro" id="IPR051824">
    <property type="entry name" value="LRR_Rcpt-Like_S/T_Kinase"/>
</dbReference>
<sequence length="481" mass="53741">MYEGDEYPVAAATFVRAGESENWGFSSTGHFWDVKTGEATLKDYLATNLSILTMDNSQLYTSARLTPLSITYYARCLANGNYTVKLHFAEIVFRDNRSFYSLGRRIFDVYVQEKLVMKDFDIEICCTRGTTDAPKKGTYGPLISAISVESDFSPPDDGKMKIFIVVGALVLLLLIFLILGILWWKGCWGGRISREQELRGLDLQTGFFTYRQIKAATNSFNAANKLGEGGFGSVYKKNEEHTLMINFIDWVLNNNFRSFGGAGKFGLACKTENMSGHSKRDLNPKISDFGLAKLDEEENTHISTRIAGTIGYMAPEYALWGYLTYKADVYSFGVVALEIVAGRSNMKYRPNENYVCLLDWAIVLQQKGNLMELVDPELEPGFHKEEALRMIKVALLCTNPSPALRPPMTAVVGMLEGRTVVDELARGPSVYGNEWNFEALRDQFDPTIRPSSVESQSLDQTSNATWIGSSSTSAHDLYSTN</sequence>
<dbReference type="GO" id="GO:0004674">
    <property type="term" value="F:protein serine/threonine kinase activity"/>
    <property type="evidence" value="ECO:0007669"/>
    <property type="project" value="UniProtKB-KW"/>
</dbReference>
<evidence type="ECO:0000256" key="14">
    <source>
        <dbReference type="SAM" id="Phobius"/>
    </source>
</evidence>
<proteinExistence type="predicted"/>
<dbReference type="InterPro" id="IPR000719">
    <property type="entry name" value="Prot_kinase_dom"/>
</dbReference>
<comment type="subcellular location">
    <subcellularLocation>
        <location evidence="1">Membrane</location>
        <topology evidence="1">Single-pass type I membrane protein</topology>
    </subcellularLocation>
</comment>
<reference evidence="16" key="1">
    <citation type="submission" date="2018-02" db="EMBL/GenBank/DDBJ databases">
        <authorList>
            <person name="Cohen D.B."/>
            <person name="Kent A.D."/>
        </authorList>
    </citation>
    <scope>NUCLEOTIDE SEQUENCE</scope>
</reference>
<dbReference type="PANTHER" id="PTHR48006:SF66">
    <property type="entry name" value="PROTEIN KINASE DOMAIN-CONTAINING PROTEIN"/>
    <property type="match status" value="1"/>
</dbReference>
<keyword evidence="8" id="KW-0067">ATP-binding</keyword>
<dbReference type="Pfam" id="PF11721">
    <property type="entry name" value="Malectin"/>
    <property type="match status" value="1"/>
</dbReference>
<evidence type="ECO:0000256" key="6">
    <source>
        <dbReference type="ARBA" id="ARBA00022729"/>
    </source>
</evidence>
<dbReference type="EC" id="2.7.11.1" evidence="2"/>
<evidence type="ECO:0000256" key="13">
    <source>
        <dbReference type="SAM" id="MobiDB-lite"/>
    </source>
</evidence>
<feature type="region of interest" description="Disordered" evidence="13">
    <location>
        <begin position="450"/>
        <end position="481"/>
    </location>
</feature>
<keyword evidence="6" id="KW-0732">Signal</keyword>
<keyword evidence="14" id="KW-1133">Transmembrane helix</keyword>
<dbReference type="Gene3D" id="2.60.120.430">
    <property type="entry name" value="Galactose-binding lectin"/>
    <property type="match status" value="1"/>
</dbReference>
<dbReference type="GO" id="GO:0005524">
    <property type="term" value="F:ATP binding"/>
    <property type="evidence" value="ECO:0007669"/>
    <property type="project" value="UniProtKB-KW"/>
</dbReference>
<evidence type="ECO:0000256" key="3">
    <source>
        <dbReference type="ARBA" id="ARBA00022527"/>
    </source>
</evidence>
<evidence type="ECO:0000259" key="15">
    <source>
        <dbReference type="PROSITE" id="PS50011"/>
    </source>
</evidence>
<evidence type="ECO:0000256" key="2">
    <source>
        <dbReference type="ARBA" id="ARBA00012513"/>
    </source>
</evidence>
<dbReference type="SUPFAM" id="SSF56112">
    <property type="entry name" value="Protein kinase-like (PK-like)"/>
    <property type="match status" value="1"/>
</dbReference>
<keyword evidence="5" id="KW-0808">Transferase</keyword>
<dbReference type="Pfam" id="PF00069">
    <property type="entry name" value="Pkinase"/>
    <property type="match status" value="1"/>
</dbReference>
<keyword evidence="9" id="KW-0675">Receptor</keyword>
<evidence type="ECO:0000256" key="11">
    <source>
        <dbReference type="ARBA" id="ARBA00047899"/>
    </source>
</evidence>
<keyword evidence="7" id="KW-0547">Nucleotide-binding</keyword>
<dbReference type="InterPro" id="IPR021720">
    <property type="entry name" value="Malectin_dom"/>
</dbReference>
<evidence type="ECO:0000256" key="7">
    <source>
        <dbReference type="ARBA" id="ARBA00022741"/>
    </source>
</evidence>